<sequence length="117" mass="13104">MALVKKGSRGITVDGARYRWTVRRKMTYDQGQGWVPFTFAVEHAEGTGSVLVVRLPCEHPRSWMGGRSMAVRPVLVSLAVRTALTRGWMPLRPGSAFRLELAERELPGDTVWFTADC</sequence>
<name>A0ABN1Q3C7_9ACTN</name>
<reference evidence="1 2" key="1">
    <citation type="journal article" date="2019" name="Int. J. Syst. Evol. Microbiol.">
        <title>The Global Catalogue of Microorganisms (GCM) 10K type strain sequencing project: providing services to taxonomists for standard genome sequencing and annotation.</title>
        <authorList>
            <consortium name="The Broad Institute Genomics Platform"/>
            <consortium name="The Broad Institute Genome Sequencing Center for Infectious Disease"/>
            <person name="Wu L."/>
            <person name="Ma J."/>
        </authorList>
    </citation>
    <scope>NUCLEOTIDE SEQUENCE [LARGE SCALE GENOMIC DNA]</scope>
    <source>
        <strain evidence="1 2">JCM 10696</strain>
    </source>
</reference>
<evidence type="ECO:0000313" key="2">
    <source>
        <dbReference type="Proteomes" id="UP001500665"/>
    </source>
</evidence>
<comment type="caution">
    <text evidence="1">The sequence shown here is derived from an EMBL/GenBank/DDBJ whole genome shotgun (WGS) entry which is preliminary data.</text>
</comment>
<evidence type="ECO:0000313" key="1">
    <source>
        <dbReference type="EMBL" id="GAA0936864.1"/>
    </source>
</evidence>
<proteinExistence type="predicted"/>
<gene>
    <name evidence="1" type="ORF">GCM10009550_03020</name>
</gene>
<protein>
    <recommendedName>
        <fullName evidence="3">DUF1905 domain-containing protein</fullName>
    </recommendedName>
</protein>
<evidence type="ECO:0008006" key="3">
    <source>
        <dbReference type="Google" id="ProtNLM"/>
    </source>
</evidence>
<organism evidence="1 2">
    <name type="scientific">Actinocorallia libanotica</name>
    <dbReference type="NCBI Taxonomy" id="46162"/>
    <lineage>
        <taxon>Bacteria</taxon>
        <taxon>Bacillati</taxon>
        <taxon>Actinomycetota</taxon>
        <taxon>Actinomycetes</taxon>
        <taxon>Streptosporangiales</taxon>
        <taxon>Thermomonosporaceae</taxon>
        <taxon>Actinocorallia</taxon>
    </lineage>
</organism>
<dbReference type="RefSeq" id="WP_344235813.1">
    <property type="nucleotide sequence ID" value="NZ_BAAAHH010000001.1"/>
</dbReference>
<dbReference type="Proteomes" id="UP001500665">
    <property type="component" value="Unassembled WGS sequence"/>
</dbReference>
<keyword evidence="2" id="KW-1185">Reference proteome</keyword>
<dbReference type="EMBL" id="BAAAHH010000001">
    <property type="protein sequence ID" value="GAA0936864.1"/>
    <property type="molecule type" value="Genomic_DNA"/>
</dbReference>
<accession>A0ABN1Q3C7</accession>